<dbReference type="AlphaFoldDB" id="A0A5K7S3C5"/>
<proteinExistence type="predicted"/>
<dbReference type="EMBL" id="AP018694">
    <property type="protein sequence ID" value="BBE15980.1"/>
    <property type="molecule type" value="Genomic_DNA"/>
</dbReference>
<dbReference type="Proteomes" id="UP001193389">
    <property type="component" value="Chromosome"/>
</dbReference>
<evidence type="ECO:0000313" key="1">
    <source>
        <dbReference type="EMBL" id="BBE15980.1"/>
    </source>
</evidence>
<gene>
    <name evidence="1" type="ORF">AQPE_0116</name>
</gene>
<protein>
    <submittedName>
        <fullName evidence="1">Uncharacterized protein</fullName>
    </submittedName>
</protein>
<sequence>MSFYCRLANVRCILISEPLPFSQKPNNQPYFVSILINISWPIEKKY</sequence>
<keyword evidence="2" id="KW-1185">Reference proteome</keyword>
<dbReference type="KEGG" id="anf:AQPE_0116"/>
<accession>A0A5K7S3C5</accession>
<evidence type="ECO:0000313" key="2">
    <source>
        <dbReference type="Proteomes" id="UP001193389"/>
    </source>
</evidence>
<reference evidence="1" key="1">
    <citation type="journal article" date="2020" name="Int. J. Syst. Evol. Microbiol.">
        <title>Aquipluma nitroreducens gen. nov. sp. nov., a novel facultatively anaerobic bacterium isolated from a freshwater lake.</title>
        <authorList>
            <person name="Watanabe M."/>
            <person name="Kojima H."/>
            <person name="Fukui M."/>
        </authorList>
    </citation>
    <scope>NUCLEOTIDE SEQUENCE</scope>
    <source>
        <strain evidence="1">MeG22</strain>
    </source>
</reference>
<name>A0A5K7S3C5_9BACT</name>
<organism evidence="1 2">
    <name type="scientific">Aquipluma nitroreducens</name>
    <dbReference type="NCBI Taxonomy" id="2010828"/>
    <lineage>
        <taxon>Bacteria</taxon>
        <taxon>Pseudomonadati</taxon>
        <taxon>Bacteroidota</taxon>
        <taxon>Bacteroidia</taxon>
        <taxon>Marinilabiliales</taxon>
        <taxon>Prolixibacteraceae</taxon>
        <taxon>Aquipluma</taxon>
    </lineage>
</organism>